<evidence type="ECO:0000256" key="7">
    <source>
        <dbReference type="HAMAP-Rule" id="MF_01057"/>
    </source>
</evidence>
<comment type="pathway">
    <text evidence="7">tRNA modification; N(7)-methylguanine-tRNA biosynthesis.</text>
</comment>
<proteinExistence type="inferred from homology"/>
<protein>
    <recommendedName>
        <fullName evidence="7">tRNA (guanine-N(7)-)-methyltransferase</fullName>
        <ecNumber evidence="7">2.1.1.33</ecNumber>
    </recommendedName>
    <alternativeName>
        <fullName evidence="7">tRNA (guanine(46)-N(7))-methyltransferase</fullName>
    </alternativeName>
    <alternativeName>
        <fullName evidence="7">tRNA(m7G46)-methyltransferase</fullName>
    </alternativeName>
</protein>
<feature type="binding site" evidence="7">
    <location>
        <begin position="217"/>
        <end position="220"/>
    </location>
    <ligand>
        <name>substrate</name>
    </ligand>
</feature>
<keyword evidence="5 7" id="KW-0949">S-adenosyl-L-methionine</keyword>
<feature type="binding site" evidence="7">
    <location>
        <position position="179"/>
    </location>
    <ligand>
        <name>substrate</name>
    </ligand>
</feature>
<comment type="function">
    <text evidence="2 7">Catalyzes the formation of N(7)-methylguanine at position 46 (m7G46) in tRNA.</text>
</comment>
<dbReference type="Proteomes" id="UP000189632">
    <property type="component" value="Chromosome"/>
</dbReference>
<dbReference type="GO" id="GO:0008176">
    <property type="term" value="F:tRNA (guanine(46)-N7)-methyltransferase activity"/>
    <property type="evidence" value="ECO:0007669"/>
    <property type="project" value="UniProtKB-UniRule"/>
</dbReference>
<dbReference type="OrthoDB" id="9802090at2"/>
<evidence type="ECO:0000256" key="5">
    <source>
        <dbReference type="ARBA" id="ARBA00022691"/>
    </source>
</evidence>
<dbReference type="KEGG" id="bapi:BBC0122_002910"/>
<evidence type="ECO:0000256" key="2">
    <source>
        <dbReference type="ARBA" id="ARBA00003015"/>
    </source>
</evidence>
<dbReference type="HAMAP" id="MF_01057">
    <property type="entry name" value="tRNA_methyltr_TrmB"/>
    <property type="match status" value="1"/>
</dbReference>
<dbReference type="SUPFAM" id="SSF53335">
    <property type="entry name" value="S-adenosyl-L-methionine-dependent methyltransferases"/>
    <property type="match status" value="1"/>
</dbReference>
<dbReference type="AlphaFoldDB" id="A0A1U9MFB6"/>
<comment type="caution">
    <text evidence="7">Lacks conserved residue(s) required for the propagation of feature annotation.</text>
</comment>
<dbReference type="PANTHER" id="PTHR23417:SF14">
    <property type="entry name" value="PENTACOTRIPEPTIDE-REPEAT REGION OF PRORP DOMAIN-CONTAINING PROTEIN"/>
    <property type="match status" value="1"/>
</dbReference>
<comment type="similarity">
    <text evidence="7">Belongs to the class I-like SAM-binding methyltransferase superfamily. TrmB family.</text>
</comment>
<dbReference type="Gene3D" id="3.40.50.150">
    <property type="entry name" value="Vaccinia Virus protein VP39"/>
    <property type="match status" value="1"/>
</dbReference>
<evidence type="ECO:0000256" key="3">
    <source>
        <dbReference type="ARBA" id="ARBA00022603"/>
    </source>
</evidence>
<dbReference type="RefSeq" id="WP_077990639.1">
    <property type="nucleotide sequence ID" value="NZ_CP015625.1"/>
</dbReference>
<feature type="binding site" evidence="7">
    <location>
        <position position="143"/>
    </location>
    <ligand>
        <name>S-adenosyl-L-methionine</name>
        <dbReference type="ChEBI" id="CHEBI:59789"/>
    </ligand>
</feature>
<feature type="binding site" evidence="7">
    <location>
        <position position="147"/>
    </location>
    <ligand>
        <name>substrate</name>
    </ligand>
</feature>
<dbReference type="STRING" id="1686310.BBC0244_002890"/>
<comment type="catalytic activity">
    <reaction evidence="1 7">
        <text>guanosine(46) in tRNA + S-adenosyl-L-methionine = N(7)-methylguanosine(46) in tRNA + S-adenosyl-L-homocysteine</text>
        <dbReference type="Rhea" id="RHEA:42708"/>
        <dbReference type="Rhea" id="RHEA-COMP:10188"/>
        <dbReference type="Rhea" id="RHEA-COMP:10189"/>
        <dbReference type="ChEBI" id="CHEBI:57856"/>
        <dbReference type="ChEBI" id="CHEBI:59789"/>
        <dbReference type="ChEBI" id="CHEBI:74269"/>
        <dbReference type="ChEBI" id="CHEBI:74480"/>
        <dbReference type="EC" id="2.1.1.33"/>
    </reaction>
</comment>
<feature type="binding site" evidence="7">
    <location>
        <position position="67"/>
    </location>
    <ligand>
        <name>S-adenosyl-L-methionine</name>
        <dbReference type="ChEBI" id="CHEBI:59789"/>
    </ligand>
</feature>
<dbReference type="Pfam" id="PF02390">
    <property type="entry name" value="Methyltransf_4"/>
    <property type="match status" value="1"/>
</dbReference>
<dbReference type="EC" id="2.1.1.33" evidence="7"/>
<evidence type="ECO:0000256" key="1">
    <source>
        <dbReference type="ARBA" id="ARBA00000142"/>
    </source>
</evidence>
<keyword evidence="3 7" id="KW-0489">Methyltransferase</keyword>
<feature type="binding site" evidence="7">
    <location>
        <position position="92"/>
    </location>
    <ligand>
        <name>S-adenosyl-L-methionine</name>
        <dbReference type="ChEBI" id="CHEBI:59789"/>
    </ligand>
</feature>
<dbReference type="EMBL" id="CP015625">
    <property type="protein sequence ID" value="AQT46428.1"/>
    <property type="molecule type" value="Genomic_DNA"/>
</dbReference>
<organism evidence="8 9">
    <name type="scientific">Bartonella choladocola</name>
    <dbReference type="NCBI Taxonomy" id="2750995"/>
    <lineage>
        <taxon>Bacteria</taxon>
        <taxon>Pseudomonadati</taxon>
        <taxon>Pseudomonadota</taxon>
        <taxon>Alphaproteobacteria</taxon>
        <taxon>Hyphomicrobiales</taxon>
        <taxon>Bartonellaceae</taxon>
        <taxon>Bartonella</taxon>
    </lineage>
</organism>
<keyword evidence="4 7" id="KW-0808">Transferase</keyword>
<gene>
    <name evidence="7" type="primary">trmB</name>
    <name evidence="8" type="ORF">BBC0122_002910</name>
</gene>
<keyword evidence="9" id="KW-1185">Reference proteome</keyword>
<evidence type="ECO:0000256" key="4">
    <source>
        <dbReference type="ARBA" id="ARBA00022679"/>
    </source>
</evidence>
<dbReference type="UniPathway" id="UPA00989"/>
<dbReference type="GO" id="GO:0043527">
    <property type="term" value="C:tRNA methyltransferase complex"/>
    <property type="evidence" value="ECO:0007669"/>
    <property type="project" value="TreeGrafter"/>
</dbReference>
<accession>A0A1U9MFB6</accession>
<dbReference type="InterPro" id="IPR029063">
    <property type="entry name" value="SAM-dependent_MTases_sf"/>
</dbReference>
<keyword evidence="6 7" id="KW-0819">tRNA processing</keyword>
<sequence length="238" mass="27416">MDGHKERASEAFFGRRRGKALRAAQIKREETLLPLLKLDLSKPAPEQLAELFFNGDAPHIGADVRIEIGFGGGEHLVHEMDRFPQTGFIGVEPFVNGMAKLLGALEGQKQRLQHIRLYDDDATELLDWLPSSSIAGVDLFYPDPWPKKKHWKRRFVNEKNLDRFARVLKKGAPFRFASDIDTYVNWTLFHCAHHPDFIWSASTPDDWKLPFQEWPGTRYEEKAMKAGRTPAYLTFVRK</sequence>
<evidence type="ECO:0000256" key="6">
    <source>
        <dbReference type="ARBA" id="ARBA00022694"/>
    </source>
</evidence>
<dbReference type="PROSITE" id="PS51625">
    <property type="entry name" value="SAM_MT_TRMB"/>
    <property type="match status" value="1"/>
</dbReference>
<reference evidence="8 9" key="1">
    <citation type="submission" date="2016-11" db="EMBL/GenBank/DDBJ databases">
        <title>Comparative genomics of Bartonella apis.</title>
        <authorList>
            <person name="Engel P."/>
        </authorList>
    </citation>
    <scope>NUCLEOTIDE SEQUENCE [LARGE SCALE GENOMIC DNA]</scope>
    <source>
        <strain evidence="8 9">BBC0122</strain>
    </source>
</reference>
<dbReference type="InterPro" id="IPR003358">
    <property type="entry name" value="tRNA_(Gua-N-7)_MeTrfase_Trmb"/>
</dbReference>
<name>A0A1U9MFB6_9HYPH</name>
<dbReference type="InterPro" id="IPR055361">
    <property type="entry name" value="tRNA_methyltr_TrmB_bact"/>
</dbReference>
<feature type="binding site" evidence="7">
    <location>
        <position position="121"/>
    </location>
    <ligand>
        <name>S-adenosyl-L-methionine</name>
        <dbReference type="ChEBI" id="CHEBI:59789"/>
    </ligand>
</feature>
<dbReference type="PANTHER" id="PTHR23417">
    <property type="entry name" value="3-DEOXY-D-MANNO-OCTULOSONIC-ACID TRANSFERASE/TRNA GUANINE-N 7 - -METHYLTRANSFERASE"/>
    <property type="match status" value="1"/>
</dbReference>
<evidence type="ECO:0000313" key="9">
    <source>
        <dbReference type="Proteomes" id="UP000189632"/>
    </source>
</evidence>
<evidence type="ECO:0000313" key="8">
    <source>
        <dbReference type="EMBL" id="AQT46428.1"/>
    </source>
</evidence>